<evidence type="ECO:0000313" key="5">
    <source>
        <dbReference type="Proteomes" id="UP001465976"/>
    </source>
</evidence>
<proteinExistence type="predicted"/>
<feature type="compositionally biased region" description="Polar residues" evidence="1">
    <location>
        <begin position="1"/>
        <end position="41"/>
    </location>
</feature>
<feature type="transmembrane region" description="Helical" evidence="2">
    <location>
        <begin position="232"/>
        <end position="254"/>
    </location>
</feature>
<accession>A0ABR3EY80</accession>
<feature type="transmembrane region" description="Helical" evidence="2">
    <location>
        <begin position="266"/>
        <end position="290"/>
    </location>
</feature>
<feature type="domain" description="DUF6535" evidence="3">
    <location>
        <begin position="86"/>
        <end position="260"/>
    </location>
</feature>
<feature type="transmembrane region" description="Helical" evidence="2">
    <location>
        <begin position="179"/>
        <end position="197"/>
    </location>
</feature>
<dbReference type="Pfam" id="PF20153">
    <property type="entry name" value="DUF6535"/>
    <property type="match status" value="1"/>
</dbReference>
<evidence type="ECO:0000256" key="2">
    <source>
        <dbReference type="SAM" id="Phobius"/>
    </source>
</evidence>
<gene>
    <name evidence="4" type="ORF">V5O48_014118</name>
</gene>
<dbReference type="InterPro" id="IPR045338">
    <property type="entry name" value="DUF6535"/>
</dbReference>
<evidence type="ECO:0000259" key="3">
    <source>
        <dbReference type="Pfam" id="PF20153"/>
    </source>
</evidence>
<keyword evidence="2" id="KW-0472">Membrane</keyword>
<name>A0ABR3EY80_9AGAR</name>
<dbReference type="EMBL" id="JBAHYK010001472">
    <property type="protein sequence ID" value="KAL0567876.1"/>
    <property type="molecule type" value="Genomic_DNA"/>
</dbReference>
<keyword evidence="5" id="KW-1185">Reference proteome</keyword>
<sequence length="733" mass="82951">MSTTSNSENPPQPQVSLPLSRAGSSVINNPTQVSSAPSNRSFVDLNDPTQIPLPPSITEPSVEVENSPNIQPNSTQVKEPSLEESWDVVMKQLDEYDRETYNSRVEDLNTLLVFAGLLSAVVTAFTIESYQSLHEDPADLTVALLAQISQQLTQTTPSLPTTQSQPFHPSSSSVRINCFWFLSLILSLATSLFALLCKQWLRNNQRDASPPTPQIALALRQMQHDSLEKGRVPLLLSMLPVLLEFALLFFFAGILDLFWSLKVVPLFVVGCISIGMSGLLYCITTIIPGLTTMRMIHRKAVHLFLPDFESPPQVYQPTWPYKSPQAWGFFKFFTSIYSWAISGMSVRTSARRALLAFNNTITFINRFTNWSRGDLFFVEPWWLREVEIDIHLWEGIKSITVMFRDIDWIQPYFVTILETYSPSIAIPLALPYLHRVYTWMSSDDDFKVDSFVGPATARNASVEKTLDELGIPSWAMDIDRSTERDFVFQLRIIKNNWLLNTKITGADDFVAETQRISKENVPKRTKINFTPFFHVAKQLWEDNHGMELLDTYRDEWVTYSGSITKERIAIDGDERYQLMGSFARYIKRHLNPTRASSSSSSSSEEMGEGEEGLASSSNAQPILASDKGLEFLHFIHNQIIGHKLYDMEHYDDIATFDIDSTRRILNDWVAAMEVVRRMRGLPGDYFAEFPPDEPDTQESEETVGKSGVLGRIGTSMRNALARTRAGNTPDSQA</sequence>
<feature type="region of interest" description="Disordered" evidence="1">
    <location>
        <begin position="593"/>
        <end position="617"/>
    </location>
</feature>
<feature type="region of interest" description="Disordered" evidence="1">
    <location>
        <begin position="1"/>
        <end position="81"/>
    </location>
</feature>
<feature type="transmembrane region" description="Helical" evidence="2">
    <location>
        <begin position="108"/>
        <end position="127"/>
    </location>
</feature>
<keyword evidence="2" id="KW-0812">Transmembrane</keyword>
<evidence type="ECO:0000256" key="1">
    <source>
        <dbReference type="SAM" id="MobiDB-lite"/>
    </source>
</evidence>
<organism evidence="4 5">
    <name type="scientific">Marasmius crinis-equi</name>
    <dbReference type="NCBI Taxonomy" id="585013"/>
    <lineage>
        <taxon>Eukaryota</taxon>
        <taxon>Fungi</taxon>
        <taxon>Dikarya</taxon>
        <taxon>Basidiomycota</taxon>
        <taxon>Agaricomycotina</taxon>
        <taxon>Agaricomycetes</taxon>
        <taxon>Agaricomycetidae</taxon>
        <taxon>Agaricales</taxon>
        <taxon>Marasmiineae</taxon>
        <taxon>Marasmiaceae</taxon>
        <taxon>Marasmius</taxon>
    </lineage>
</organism>
<keyword evidence="2" id="KW-1133">Transmembrane helix</keyword>
<reference evidence="4 5" key="1">
    <citation type="submission" date="2024-02" db="EMBL/GenBank/DDBJ databases">
        <title>A draft genome for the cacao thread blight pathogen Marasmius crinis-equi.</title>
        <authorList>
            <person name="Cohen S.P."/>
            <person name="Baruah I.K."/>
            <person name="Amoako-Attah I."/>
            <person name="Bukari Y."/>
            <person name="Meinhardt L.W."/>
            <person name="Bailey B.A."/>
        </authorList>
    </citation>
    <scope>NUCLEOTIDE SEQUENCE [LARGE SCALE GENOMIC DNA]</scope>
    <source>
        <strain evidence="4 5">GH-76</strain>
    </source>
</reference>
<evidence type="ECO:0000313" key="4">
    <source>
        <dbReference type="EMBL" id="KAL0567876.1"/>
    </source>
</evidence>
<dbReference type="Proteomes" id="UP001465976">
    <property type="component" value="Unassembled WGS sequence"/>
</dbReference>
<comment type="caution">
    <text evidence="4">The sequence shown here is derived from an EMBL/GenBank/DDBJ whole genome shotgun (WGS) entry which is preliminary data.</text>
</comment>
<protein>
    <recommendedName>
        <fullName evidence="3">DUF6535 domain-containing protein</fullName>
    </recommendedName>
</protein>
<feature type="compositionally biased region" description="Polar residues" evidence="1">
    <location>
        <begin position="64"/>
        <end position="78"/>
    </location>
</feature>